<dbReference type="InterPro" id="IPR051031">
    <property type="entry name" value="RING-box_E3_Ubiquitin_Ligase"/>
</dbReference>
<feature type="domain" description="RING-type" evidence="11">
    <location>
        <begin position="33"/>
        <end position="72"/>
    </location>
</feature>
<comment type="pathway">
    <text evidence="3">Protein modification; protein ubiquitination.</text>
</comment>
<evidence type="ECO:0000256" key="6">
    <source>
        <dbReference type="ARBA" id="ARBA00022771"/>
    </source>
</evidence>
<dbReference type="Proteomes" id="UP000034350">
    <property type="component" value="Unassembled WGS sequence"/>
</dbReference>
<evidence type="ECO:0000256" key="7">
    <source>
        <dbReference type="ARBA" id="ARBA00022786"/>
    </source>
</evidence>
<dbReference type="InterPro" id="IPR001841">
    <property type="entry name" value="Znf_RING"/>
</dbReference>
<dbReference type="GO" id="GO:0005634">
    <property type="term" value="C:nucleus"/>
    <property type="evidence" value="ECO:0007669"/>
    <property type="project" value="UniProtKB-SubCell"/>
</dbReference>
<dbReference type="PANTHER" id="PTHR11210">
    <property type="entry name" value="RING BOX"/>
    <property type="match status" value="1"/>
</dbReference>
<keyword evidence="8" id="KW-0862">Zinc</keyword>
<dbReference type="PROSITE" id="PS50089">
    <property type="entry name" value="ZF_RING_2"/>
    <property type="match status" value="1"/>
</dbReference>
<evidence type="ECO:0000256" key="4">
    <source>
        <dbReference type="ARBA" id="ARBA00022490"/>
    </source>
</evidence>
<name>A0A0F9WBU8_9MICR</name>
<evidence type="ECO:0000256" key="5">
    <source>
        <dbReference type="ARBA" id="ARBA00022723"/>
    </source>
</evidence>
<dbReference type="InterPro" id="IPR024766">
    <property type="entry name" value="Znf_RING_H2"/>
</dbReference>
<evidence type="ECO:0000256" key="1">
    <source>
        <dbReference type="ARBA" id="ARBA00004123"/>
    </source>
</evidence>
<dbReference type="OrthoDB" id="1681166at2759"/>
<keyword evidence="4" id="KW-0963">Cytoplasm</keyword>
<evidence type="ECO:0000313" key="12">
    <source>
        <dbReference type="EMBL" id="KKO74996.1"/>
    </source>
</evidence>
<dbReference type="GO" id="GO:0005737">
    <property type="term" value="C:cytoplasm"/>
    <property type="evidence" value="ECO:0007669"/>
    <property type="project" value="UniProtKB-SubCell"/>
</dbReference>
<evidence type="ECO:0000256" key="9">
    <source>
        <dbReference type="ARBA" id="ARBA00023242"/>
    </source>
</evidence>
<keyword evidence="7" id="KW-0833">Ubl conjugation pathway</keyword>
<dbReference type="Gene3D" id="3.30.40.10">
    <property type="entry name" value="Zinc/RING finger domain, C3HC4 (zinc finger)"/>
    <property type="match status" value="1"/>
</dbReference>
<reference evidence="12 13" key="1">
    <citation type="journal article" date="2015" name="Environ. Microbiol.">
        <title>Genome analyses suggest the presence of polyploidy and recent human-driven expansions in eight global populations of the honeybee pathogen Nosema ceranae.</title>
        <authorList>
            <person name="Pelin A."/>
            <person name="Selman M."/>
            <person name="Aris-Brosou S."/>
            <person name="Farinelli L."/>
            <person name="Corradi N."/>
        </authorList>
    </citation>
    <scope>NUCLEOTIDE SEQUENCE [LARGE SCALE GENOMIC DNA]</scope>
    <source>
        <strain evidence="12 13">PA08 1199</strain>
    </source>
</reference>
<dbReference type="EMBL" id="JPQZ01000036">
    <property type="protein sequence ID" value="KKO74996.1"/>
    <property type="molecule type" value="Genomic_DNA"/>
</dbReference>
<organism evidence="12 13">
    <name type="scientific">Vairimorpha ceranae</name>
    <dbReference type="NCBI Taxonomy" id="40302"/>
    <lineage>
        <taxon>Eukaryota</taxon>
        <taxon>Fungi</taxon>
        <taxon>Fungi incertae sedis</taxon>
        <taxon>Microsporidia</taxon>
        <taxon>Nosematidae</taxon>
        <taxon>Vairimorpha</taxon>
    </lineage>
</organism>
<evidence type="ECO:0000256" key="2">
    <source>
        <dbReference type="ARBA" id="ARBA00004496"/>
    </source>
</evidence>
<comment type="caution">
    <text evidence="12">The sequence shown here is derived from an EMBL/GenBank/DDBJ whole genome shotgun (WGS) entry which is preliminary data.</text>
</comment>
<gene>
    <name evidence="12" type="ORF">AAJ76_3600015899</name>
</gene>
<proteinExistence type="predicted"/>
<accession>A0A0F9WBU8</accession>
<keyword evidence="9" id="KW-0539">Nucleus</keyword>
<dbReference type="RefSeq" id="XP_024330738.1">
    <property type="nucleotide sequence ID" value="XM_024475310.1"/>
</dbReference>
<dbReference type="Pfam" id="PF12678">
    <property type="entry name" value="zf-rbx1"/>
    <property type="match status" value="1"/>
</dbReference>
<evidence type="ECO:0000313" key="13">
    <source>
        <dbReference type="Proteomes" id="UP000034350"/>
    </source>
</evidence>
<dbReference type="VEuPathDB" id="MicrosporidiaDB:AAJ76_3600015899"/>
<dbReference type="AlphaFoldDB" id="A0A0F9WBU8"/>
<protein>
    <submittedName>
        <fullName evidence="12">Anaphase promoting complex subunit</fullName>
    </submittedName>
</protein>
<evidence type="ECO:0000256" key="10">
    <source>
        <dbReference type="PROSITE-ProRule" id="PRU00175"/>
    </source>
</evidence>
<sequence length="85" mass="10135">MFKINKAFLTYSWRWKINEDLCGICQQTFDQMCPKCTHPIECKPCVGMCDHTYHVHCIADWIIKKRFCPMCRVPWSVKRTFDSAN</sequence>
<evidence type="ECO:0000256" key="8">
    <source>
        <dbReference type="ARBA" id="ARBA00022833"/>
    </source>
</evidence>
<keyword evidence="13" id="KW-1185">Reference proteome</keyword>
<evidence type="ECO:0000259" key="11">
    <source>
        <dbReference type="PROSITE" id="PS50089"/>
    </source>
</evidence>
<dbReference type="InterPro" id="IPR013083">
    <property type="entry name" value="Znf_RING/FYVE/PHD"/>
</dbReference>
<dbReference type="SUPFAM" id="SSF57850">
    <property type="entry name" value="RING/U-box"/>
    <property type="match status" value="1"/>
</dbReference>
<evidence type="ECO:0000256" key="3">
    <source>
        <dbReference type="ARBA" id="ARBA00004906"/>
    </source>
</evidence>
<dbReference type="VEuPathDB" id="MicrosporidiaDB:G9O61_00g019990"/>
<dbReference type="GeneID" id="36320246"/>
<comment type="subcellular location">
    <subcellularLocation>
        <location evidence="2">Cytoplasm</location>
    </subcellularLocation>
    <subcellularLocation>
        <location evidence="1">Nucleus</location>
    </subcellularLocation>
</comment>
<dbReference type="GO" id="GO:0008270">
    <property type="term" value="F:zinc ion binding"/>
    <property type="evidence" value="ECO:0007669"/>
    <property type="project" value="UniProtKB-KW"/>
</dbReference>
<keyword evidence="5" id="KW-0479">Metal-binding</keyword>
<keyword evidence="6 10" id="KW-0863">Zinc-finger</keyword>